<accession>A0A1M5JWR9</accession>
<reference evidence="2 3" key="1">
    <citation type="submission" date="2016-11" db="EMBL/GenBank/DDBJ databases">
        <authorList>
            <person name="Jaros S."/>
            <person name="Januszkiewicz K."/>
            <person name="Wedrychowicz H."/>
        </authorList>
    </citation>
    <scope>NUCLEOTIDE SEQUENCE [LARGE SCALE GENOMIC DNA]</scope>
    <source>
        <strain evidence="2 3">DSM 24574</strain>
    </source>
</reference>
<proteinExistence type="predicted"/>
<evidence type="ECO:0000313" key="2">
    <source>
        <dbReference type="EMBL" id="SHG44825.1"/>
    </source>
</evidence>
<dbReference type="RefSeq" id="WP_143164727.1">
    <property type="nucleotide sequence ID" value="NZ_FQWQ01000001.1"/>
</dbReference>
<evidence type="ECO:0000256" key="1">
    <source>
        <dbReference type="SAM" id="SignalP"/>
    </source>
</evidence>
<feature type="signal peptide" evidence="1">
    <location>
        <begin position="1"/>
        <end position="20"/>
    </location>
</feature>
<dbReference type="Proteomes" id="UP000184212">
    <property type="component" value="Unassembled WGS sequence"/>
</dbReference>
<dbReference type="EMBL" id="FQWQ01000001">
    <property type="protein sequence ID" value="SHG44825.1"/>
    <property type="molecule type" value="Genomic_DNA"/>
</dbReference>
<keyword evidence="1" id="KW-0732">Signal</keyword>
<protein>
    <recommendedName>
        <fullName evidence="4">Outer membrane protein beta-barrel domain-containing protein</fullName>
    </recommendedName>
</protein>
<name>A0A1M5JWR9_9BACT</name>
<dbReference type="AlphaFoldDB" id="A0A1M5JWR9"/>
<feature type="chain" id="PRO_5013245894" description="Outer membrane protein beta-barrel domain-containing protein" evidence="1">
    <location>
        <begin position="21"/>
        <end position="337"/>
    </location>
</feature>
<dbReference type="OrthoDB" id="1241608at2"/>
<gene>
    <name evidence="2" type="ORF">SAMN04488109_0319</name>
</gene>
<organism evidence="2 3">
    <name type="scientific">Chryseolinea serpens</name>
    <dbReference type="NCBI Taxonomy" id="947013"/>
    <lineage>
        <taxon>Bacteria</taxon>
        <taxon>Pseudomonadati</taxon>
        <taxon>Bacteroidota</taxon>
        <taxon>Cytophagia</taxon>
        <taxon>Cytophagales</taxon>
        <taxon>Fulvivirgaceae</taxon>
        <taxon>Chryseolinea</taxon>
    </lineage>
</organism>
<sequence length="337" mass="37705">MKTIALQLSLLLLICLSSKAQIVFDLSDKTVTTETIDLKTSPFLLVKSMLTPDKQDYKIEIMLEEEEIPKLSFSGLQGQPCSQDDETKPLIEAVTGLIALTDETNVPKTIKAIENARDKLDKKKYAACIAWANTNIASTTFTKQLLFSLRPNQTITVRITRGTNKWEKTFKTIEKSPWLVHFGLTYQPNVISKYDQYYSQQIGKSDSFYVAKKHTDQSKFWDNLSPTAMFNYPFTKPGPVQLAFTAIASTNFTTFSGGVGLSAIFGTNIAVGTGVNFSQKYVLRGEYKTDGTQVVKSNLGYEQLHEKKWGPELFITIGFRLDKNPTNGDANKDAKSK</sequence>
<keyword evidence="3" id="KW-1185">Reference proteome</keyword>
<evidence type="ECO:0008006" key="4">
    <source>
        <dbReference type="Google" id="ProtNLM"/>
    </source>
</evidence>
<evidence type="ECO:0000313" key="3">
    <source>
        <dbReference type="Proteomes" id="UP000184212"/>
    </source>
</evidence>
<dbReference type="STRING" id="947013.SAMN04488109_0319"/>